<feature type="transmembrane region" description="Helical" evidence="7">
    <location>
        <begin position="439"/>
        <end position="463"/>
    </location>
</feature>
<keyword evidence="3 7" id="KW-0812">Transmembrane</keyword>
<evidence type="ECO:0000256" key="3">
    <source>
        <dbReference type="ARBA" id="ARBA00022692"/>
    </source>
</evidence>
<keyword evidence="5 7" id="KW-0472">Membrane</keyword>
<evidence type="ECO:0000256" key="6">
    <source>
        <dbReference type="SAM" id="MobiDB-lite"/>
    </source>
</evidence>
<evidence type="ECO:0000256" key="7">
    <source>
        <dbReference type="SAM" id="Phobius"/>
    </source>
</evidence>
<feature type="transmembrane region" description="Helical" evidence="7">
    <location>
        <begin position="530"/>
        <end position="548"/>
    </location>
</feature>
<evidence type="ECO:0000256" key="5">
    <source>
        <dbReference type="ARBA" id="ARBA00023136"/>
    </source>
</evidence>
<feature type="compositionally biased region" description="Basic residues" evidence="6">
    <location>
        <begin position="207"/>
        <end position="217"/>
    </location>
</feature>
<keyword evidence="10" id="KW-1185">Reference proteome</keyword>
<dbReference type="InterPro" id="IPR013057">
    <property type="entry name" value="AA_transpt_TM"/>
</dbReference>
<dbReference type="PANTHER" id="PTHR22950:SF332">
    <property type="entry name" value="AMINO ACID TRANSPORTER (EUROFUNG)"/>
    <property type="match status" value="1"/>
</dbReference>
<feature type="transmembrane region" description="Helical" evidence="7">
    <location>
        <begin position="250"/>
        <end position="274"/>
    </location>
</feature>
<dbReference type="Gene3D" id="1.20.1740.10">
    <property type="entry name" value="Amino acid/polyamine transporter I"/>
    <property type="match status" value="1"/>
</dbReference>
<evidence type="ECO:0000256" key="1">
    <source>
        <dbReference type="ARBA" id="ARBA00004141"/>
    </source>
</evidence>
<evidence type="ECO:0000259" key="8">
    <source>
        <dbReference type="Pfam" id="PF01490"/>
    </source>
</evidence>
<proteinExistence type="inferred from homology"/>
<dbReference type="GO" id="GO:0005302">
    <property type="term" value="F:L-tyrosine transmembrane transporter activity"/>
    <property type="evidence" value="ECO:0007669"/>
    <property type="project" value="TreeGrafter"/>
</dbReference>
<comment type="subcellular location">
    <subcellularLocation>
        <location evidence="1">Membrane</location>
        <topology evidence="1">Multi-pass membrane protein</topology>
    </subcellularLocation>
</comment>
<feature type="region of interest" description="Disordered" evidence="6">
    <location>
        <begin position="113"/>
        <end position="151"/>
    </location>
</feature>
<feature type="transmembrane region" description="Helical" evidence="7">
    <location>
        <begin position="299"/>
        <end position="319"/>
    </location>
</feature>
<evidence type="ECO:0000256" key="4">
    <source>
        <dbReference type="ARBA" id="ARBA00022989"/>
    </source>
</evidence>
<accession>A0A2C5ZN83</accession>
<feature type="transmembrane region" description="Helical" evidence="7">
    <location>
        <begin position="364"/>
        <end position="385"/>
    </location>
</feature>
<feature type="compositionally biased region" description="Basic and acidic residues" evidence="6">
    <location>
        <begin position="194"/>
        <end position="204"/>
    </location>
</feature>
<feature type="transmembrane region" description="Helical" evidence="7">
    <location>
        <begin position="588"/>
        <end position="608"/>
    </location>
</feature>
<dbReference type="GO" id="GO:0005774">
    <property type="term" value="C:vacuolar membrane"/>
    <property type="evidence" value="ECO:0007669"/>
    <property type="project" value="TreeGrafter"/>
</dbReference>
<gene>
    <name evidence="9" type="ORF">CDD80_7288</name>
</gene>
<comment type="similarity">
    <text evidence="2">Belongs to the amino acid/polyamine transporter 2 family.</text>
</comment>
<dbReference type="OrthoDB" id="1684102at2759"/>
<feature type="compositionally biased region" description="Acidic residues" evidence="6">
    <location>
        <begin position="183"/>
        <end position="193"/>
    </location>
</feature>
<dbReference type="Pfam" id="PF01490">
    <property type="entry name" value="Aa_trans"/>
    <property type="match status" value="1"/>
</dbReference>
<feature type="transmembrane region" description="Helical" evidence="7">
    <location>
        <begin position="554"/>
        <end position="576"/>
    </location>
</feature>
<feature type="region of interest" description="Disordered" evidence="6">
    <location>
        <begin position="183"/>
        <end position="220"/>
    </location>
</feature>
<evidence type="ECO:0000256" key="2">
    <source>
        <dbReference type="ARBA" id="ARBA00008066"/>
    </source>
</evidence>
<feature type="region of interest" description="Disordered" evidence="6">
    <location>
        <begin position="38"/>
        <end position="63"/>
    </location>
</feature>
<name>A0A2C5ZN83_9HYPO</name>
<protein>
    <recommendedName>
        <fullName evidence="8">Amino acid transporter transmembrane domain-containing protein</fullName>
    </recommendedName>
</protein>
<keyword evidence="4 7" id="KW-1133">Transmembrane helix</keyword>
<evidence type="ECO:0000313" key="9">
    <source>
        <dbReference type="EMBL" id="PHH80751.1"/>
    </source>
</evidence>
<reference evidence="9 10" key="1">
    <citation type="submission" date="2017-06" db="EMBL/GenBank/DDBJ databases">
        <title>Ant-infecting Ophiocordyceps genomes reveal a high diversity of potential behavioral manipulation genes and a possible major role for enterotoxins.</title>
        <authorList>
            <person name="De Bekker C."/>
            <person name="Evans H.C."/>
            <person name="Brachmann A."/>
            <person name="Hughes D.P."/>
        </authorList>
    </citation>
    <scope>NUCLEOTIDE SEQUENCE [LARGE SCALE GENOMIC DNA]</scope>
    <source>
        <strain evidence="9 10">Map16</strain>
    </source>
</reference>
<feature type="transmembrane region" description="Helical" evidence="7">
    <location>
        <begin position="487"/>
        <end position="509"/>
    </location>
</feature>
<dbReference type="AlphaFoldDB" id="A0A2C5ZN83"/>
<feature type="transmembrane region" description="Helical" evidence="7">
    <location>
        <begin position="405"/>
        <end position="427"/>
    </location>
</feature>
<dbReference type="Proteomes" id="UP000226431">
    <property type="component" value="Unassembled WGS sequence"/>
</dbReference>
<dbReference type="PANTHER" id="PTHR22950">
    <property type="entry name" value="AMINO ACID TRANSPORTER"/>
    <property type="match status" value="1"/>
</dbReference>
<organism evidence="9 10">
    <name type="scientific">Ophiocordyceps camponoti-rufipedis</name>
    <dbReference type="NCBI Taxonomy" id="2004952"/>
    <lineage>
        <taxon>Eukaryota</taxon>
        <taxon>Fungi</taxon>
        <taxon>Dikarya</taxon>
        <taxon>Ascomycota</taxon>
        <taxon>Pezizomycotina</taxon>
        <taxon>Sordariomycetes</taxon>
        <taxon>Hypocreomycetidae</taxon>
        <taxon>Hypocreales</taxon>
        <taxon>Ophiocordycipitaceae</taxon>
        <taxon>Ophiocordyceps</taxon>
    </lineage>
</organism>
<evidence type="ECO:0000313" key="10">
    <source>
        <dbReference type="Proteomes" id="UP000226431"/>
    </source>
</evidence>
<feature type="compositionally biased region" description="Polar residues" evidence="6">
    <location>
        <begin position="113"/>
        <end position="124"/>
    </location>
</feature>
<feature type="transmembrane region" description="Helical" evidence="7">
    <location>
        <begin position="339"/>
        <end position="357"/>
    </location>
</feature>
<sequence>MVDNVDLSRSEQSKRQAAILDRFLPEGYSADAEVSLATNGVEQHANDSGPSSRFPSPSPVQPAVPESAAGVCVIADDPECATLSEALESSLRLQGGDMHRDMFKIKARANSLRRSATFSHQPSPRLQPADELSYPEQREPGGFRRQHLQHRARQRRISGSYVVARNFVDFLDLYGSFAGEDLEDADSSDDGSATDDHSGTEAVRRPLLGHRHSRRHSRGGDASTLKTFFTLLKAFIGTGIMFLPKAFLNGGILFSSLTLVVVSLINCLCFRLLLQCREKHGGGYGELGAAIIGPRFRRIILTSIALSQLGFVCAGLIFTAENLAAFLQAVFGDHGRFDIGVHSLIAVQLIPLIPLVLIRNISKLGHVALLADVFILIGLVYIWYFDIWMLFRSGMDPTVRLFNPSAFTLTIGSAIFTFEGIGLILPIQTSMRKPEHFSGLLYMVMFLITIIFTSIGALCYATFGEETKIQVISNFPQDSPVVNAVQLLYSLAVLGGEPVQLFPAVRIIETSIFGERATGKRSMAIKWKKNGIRSAVMTLCIAISLVGATDLDKFVALIGSFACVPLVYIYPAYLHYRGVANTTWTRGLDLCVMLLGSVAMVYTTFVTLKQWVNS</sequence>
<feature type="domain" description="Amino acid transporter transmembrane" evidence="8">
    <location>
        <begin position="222"/>
        <end position="607"/>
    </location>
</feature>
<dbReference type="STRING" id="2004952.A0A2C5ZN83"/>
<dbReference type="EMBL" id="NJES01000009">
    <property type="protein sequence ID" value="PHH80751.1"/>
    <property type="molecule type" value="Genomic_DNA"/>
</dbReference>
<comment type="caution">
    <text evidence="9">The sequence shown here is derived from an EMBL/GenBank/DDBJ whole genome shotgun (WGS) entry which is preliminary data.</text>
</comment>